<organism evidence="4 5">
    <name type="scientific">Aphis craccivora</name>
    <name type="common">Cowpea aphid</name>
    <dbReference type="NCBI Taxonomy" id="307492"/>
    <lineage>
        <taxon>Eukaryota</taxon>
        <taxon>Metazoa</taxon>
        <taxon>Ecdysozoa</taxon>
        <taxon>Arthropoda</taxon>
        <taxon>Hexapoda</taxon>
        <taxon>Insecta</taxon>
        <taxon>Pterygota</taxon>
        <taxon>Neoptera</taxon>
        <taxon>Paraneoptera</taxon>
        <taxon>Hemiptera</taxon>
        <taxon>Sternorrhyncha</taxon>
        <taxon>Aphidomorpha</taxon>
        <taxon>Aphidoidea</taxon>
        <taxon>Aphididae</taxon>
        <taxon>Aphidini</taxon>
        <taxon>Aphis</taxon>
        <taxon>Aphis</taxon>
    </lineage>
</organism>
<dbReference type="GO" id="GO:0016301">
    <property type="term" value="F:kinase activity"/>
    <property type="evidence" value="ECO:0007669"/>
    <property type="project" value="UniProtKB-KW"/>
</dbReference>
<comment type="caution">
    <text evidence="4">The sequence shown here is derived from an EMBL/GenBank/DDBJ whole genome shotgun (WGS) entry which is preliminary data.</text>
</comment>
<dbReference type="Gene3D" id="3.30.420.10">
    <property type="entry name" value="Ribonuclease H-like superfamily/Ribonuclease H"/>
    <property type="match status" value="1"/>
</dbReference>
<dbReference type="SUPFAM" id="SSF53098">
    <property type="entry name" value="Ribonuclease H-like"/>
    <property type="match status" value="1"/>
</dbReference>
<evidence type="ECO:0000259" key="3">
    <source>
        <dbReference type="PROSITE" id="PS50994"/>
    </source>
</evidence>
<name>A0A6G0VJ43_APHCR</name>
<dbReference type="EC" id="2.7.7.49" evidence="1"/>
<dbReference type="PROSITE" id="PS50994">
    <property type="entry name" value="INTEGRASE"/>
    <property type="match status" value="1"/>
</dbReference>
<dbReference type="OrthoDB" id="8006012at2759"/>
<evidence type="ECO:0000313" key="4">
    <source>
        <dbReference type="EMBL" id="KAF0689681.1"/>
    </source>
</evidence>
<evidence type="ECO:0000256" key="2">
    <source>
        <dbReference type="SAM" id="MobiDB-lite"/>
    </source>
</evidence>
<dbReference type="InterPro" id="IPR001584">
    <property type="entry name" value="Integrase_cat-core"/>
</dbReference>
<dbReference type="Pfam" id="PF17921">
    <property type="entry name" value="Integrase_H2C2"/>
    <property type="match status" value="1"/>
</dbReference>
<keyword evidence="4" id="KW-0418">Kinase</keyword>
<keyword evidence="4" id="KW-0808">Transferase</keyword>
<dbReference type="InterPro" id="IPR041588">
    <property type="entry name" value="Integrase_H2C2"/>
</dbReference>
<feature type="compositionally biased region" description="Polar residues" evidence="2">
    <location>
        <begin position="13"/>
        <end position="23"/>
    </location>
</feature>
<dbReference type="GO" id="GO:0015074">
    <property type="term" value="P:DNA integration"/>
    <property type="evidence" value="ECO:0007669"/>
    <property type="project" value="InterPro"/>
</dbReference>
<dbReference type="Proteomes" id="UP000478052">
    <property type="component" value="Unassembled WGS sequence"/>
</dbReference>
<dbReference type="Gene3D" id="1.10.340.70">
    <property type="match status" value="1"/>
</dbReference>
<evidence type="ECO:0000313" key="5">
    <source>
        <dbReference type="Proteomes" id="UP000478052"/>
    </source>
</evidence>
<dbReference type="InterPro" id="IPR012337">
    <property type="entry name" value="RNaseH-like_sf"/>
</dbReference>
<dbReference type="EMBL" id="VUJU01016284">
    <property type="protein sequence ID" value="KAF0689681.1"/>
    <property type="molecule type" value="Genomic_DNA"/>
</dbReference>
<reference evidence="4 5" key="1">
    <citation type="submission" date="2019-08" db="EMBL/GenBank/DDBJ databases">
        <title>Whole genome of Aphis craccivora.</title>
        <authorList>
            <person name="Voronova N.V."/>
            <person name="Shulinski R.S."/>
            <person name="Bandarenka Y.V."/>
            <person name="Zhorov D.G."/>
            <person name="Warner D."/>
        </authorList>
    </citation>
    <scope>NUCLEOTIDE SEQUENCE [LARGE SCALE GENOMIC DNA]</scope>
    <source>
        <strain evidence="4">180601</strain>
        <tissue evidence="4">Whole Body</tissue>
    </source>
</reference>
<dbReference type="InterPro" id="IPR050951">
    <property type="entry name" value="Retrovirus_Pol_polyprotein"/>
</dbReference>
<dbReference type="GO" id="GO:0003964">
    <property type="term" value="F:RNA-directed DNA polymerase activity"/>
    <property type="evidence" value="ECO:0007669"/>
    <property type="project" value="UniProtKB-EC"/>
</dbReference>
<evidence type="ECO:0000256" key="1">
    <source>
        <dbReference type="ARBA" id="ARBA00012493"/>
    </source>
</evidence>
<proteinExistence type="predicted"/>
<keyword evidence="5" id="KW-1185">Reference proteome</keyword>
<feature type="region of interest" description="Disordered" evidence="2">
    <location>
        <begin position="1"/>
        <end position="31"/>
    </location>
</feature>
<dbReference type="PANTHER" id="PTHR37984:SF5">
    <property type="entry name" value="PROTEIN NYNRIN-LIKE"/>
    <property type="match status" value="1"/>
</dbReference>
<feature type="region of interest" description="Disordered" evidence="2">
    <location>
        <begin position="410"/>
        <end position="459"/>
    </location>
</feature>
<sequence length="459" mass="52350">MNKKMDQQKNDDQNVGANITLNNEGDKLSTPCGEVNNDGKNAEHGKLYRRNGDKLLWVVPDKARSQITRLCRNNVGHPRSENTLERLRRHYWFPYMKRYVKGFVGSCLDCLYNKVPGGRRQGELHIIDKIGIPFHTVHVDHLGPFIKSKLNNLYLFVLIDGFTKFSILKPTKNVKSKTTAKLMEEIISTFGPMTRIISDRGTAYTGKEFEQMCKAHNIIHVRNATATPRENGQCECLNRTILSMLTTTCTTETDWDKEIGRVQWSINNALNKATKSTPFALMFGYTPRTFDGDSVQDHANIVQGSLCDLLKLRTAALTSIVEEQKKIQAHNNTGRTKAHNYSVGELVMVRRQAVGQLGESKKLALKYKGPYVITEVLLHDRYRIQDLPEIQRTQKFYEGVVATDQMKPFDNTSYVSSDEHHEESDEEQVNVVGEMEIQEKKKATSIGRTRSSREKRKPK</sequence>
<feature type="domain" description="Integrase catalytic" evidence="3">
    <location>
        <begin position="129"/>
        <end position="286"/>
    </location>
</feature>
<dbReference type="GO" id="GO:0003676">
    <property type="term" value="F:nucleic acid binding"/>
    <property type="evidence" value="ECO:0007669"/>
    <property type="project" value="InterPro"/>
</dbReference>
<feature type="compositionally biased region" description="Basic and acidic residues" evidence="2">
    <location>
        <begin position="1"/>
        <end position="12"/>
    </location>
</feature>
<protein>
    <recommendedName>
        <fullName evidence="1">RNA-directed DNA polymerase</fullName>
        <ecNumber evidence="1">2.7.7.49</ecNumber>
    </recommendedName>
</protein>
<gene>
    <name evidence="4" type="ORF">FWK35_00038069</name>
</gene>
<dbReference type="AlphaFoldDB" id="A0A6G0VJ43"/>
<dbReference type="Pfam" id="PF00665">
    <property type="entry name" value="rve"/>
    <property type="match status" value="1"/>
</dbReference>
<dbReference type="PANTHER" id="PTHR37984">
    <property type="entry name" value="PROTEIN CBG26694"/>
    <property type="match status" value="1"/>
</dbReference>
<accession>A0A6G0VJ43</accession>
<dbReference type="InterPro" id="IPR036397">
    <property type="entry name" value="RNaseH_sf"/>
</dbReference>